<dbReference type="AlphaFoldDB" id="A0A9X1QNF0"/>
<keyword evidence="1" id="KW-0732">Signal</keyword>
<feature type="signal peptide" evidence="1">
    <location>
        <begin position="1"/>
        <end position="25"/>
    </location>
</feature>
<dbReference type="EMBL" id="JAKFGM010000003">
    <property type="protein sequence ID" value="MCF2515699.1"/>
    <property type="molecule type" value="Genomic_DNA"/>
</dbReference>
<evidence type="ECO:0000256" key="1">
    <source>
        <dbReference type="SAM" id="SignalP"/>
    </source>
</evidence>
<gene>
    <name evidence="2" type="ORF">LVY65_11575</name>
</gene>
<keyword evidence="3" id="KW-1185">Reference proteome</keyword>
<evidence type="ECO:0000313" key="2">
    <source>
        <dbReference type="EMBL" id="MCF2515699.1"/>
    </source>
</evidence>
<reference evidence="2" key="1">
    <citation type="submission" date="2022-01" db="EMBL/GenBank/DDBJ databases">
        <authorList>
            <person name="Jo J.-H."/>
            <person name="Im W.-T."/>
        </authorList>
    </citation>
    <scope>NUCLEOTIDE SEQUENCE</scope>
    <source>
        <strain evidence="2">G124</strain>
    </source>
</reference>
<comment type="caution">
    <text evidence="2">The sequence shown here is derived from an EMBL/GenBank/DDBJ whole genome shotgun (WGS) entry which is preliminary data.</text>
</comment>
<name>A0A9X1QNF0_9SPHN</name>
<sequence>MTMMTKVLMSGAGFAAIAAAAPATAQYAYPYRNSYYANSYATNMAAERCAAAVQTRLSYRNTNIFGVLLGANSNARVLSVTRVNPNRNSVRVRGIASSGRMAYNPYGVGAYGMLGANYAPRADLSFKCDVDYRGYVRDVDINRR</sequence>
<dbReference type="Proteomes" id="UP001139410">
    <property type="component" value="Unassembled WGS sequence"/>
</dbReference>
<dbReference type="RefSeq" id="WP_235068411.1">
    <property type="nucleotide sequence ID" value="NZ_JAKFGM010000003.1"/>
</dbReference>
<feature type="chain" id="PRO_5040840704" evidence="1">
    <location>
        <begin position="26"/>
        <end position="144"/>
    </location>
</feature>
<organism evidence="2 3">
    <name type="scientific">Sphingomonas cremea</name>
    <dbReference type="NCBI Taxonomy" id="2904799"/>
    <lineage>
        <taxon>Bacteria</taxon>
        <taxon>Pseudomonadati</taxon>
        <taxon>Pseudomonadota</taxon>
        <taxon>Alphaproteobacteria</taxon>
        <taxon>Sphingomonadales</taxon>
        <taxon>Sphingomonadaceae</taxon>
        <taxon>Sphingomonas</taxon>
    </lineage>
</organism>
<evidence type="ECO:0000313" key="3">
    <source>
        <dbReference type="Proteomes" id="UP001139410"/>
    </source>
</evidence>
<accession>A0A9X1QNF0</accession>
<proteinExistence type="predicted"/>
<protein>
    <submittedName>
        <fullName evidence="2">Uncharacterized protein</fullName>
    </submittedName>
</protein>